<organism evidence="1">
    <name type="scientific">Podoviridae sp. ctnYE48</name>
    <dbReference type="NCBI Taxonomy" id="2826576"/>
    <lineage>
        <taxon>Viruses</taxon>
        <taxon>Duplodnaviria</taxon>
        <taxon>Heunggongvirae</taxon>
        <taxon>Uroviricota</taxon>
        <taxon>Caudoviricetes</taxon>
    </lineage>
</organism>
<evidence type="ECO:0000313" key="1">
    <source>
        <dbReference type="EMBL" id="DAD76959.1"/>
    </source>
</evidence>
<accession>A0A8S5M4E9</accession>
<dbReference type="EMBL" id="BK014814">
    <property type="protein sequence ID" value="DAD76959.1"/>
    <property type="molecule type" value="Genomic_DNA"/>
</dbReference>
<proteinExistence type="predicted"/>
<name>A0A8S5M4E9_9CAUD</name>
<sequence>MPNLKVKKGNDTLTFGLTDNVRDVGDRRLTFVIGGKKYYARLGDTKTAFVVQRTSNGNKNYIQTSPISFKPWGWSKYPTDVRGTEKMFVYLPKGRYRAAVYAISGDSNEFTITESKDIEVNVSVSTGLISKATFNIDGWRREMMTKDSNLSIQIERIGE</sequence>
<protein>
    <submittedName>
        <fullName evidence="1">Uncharacterized protein</fullName>
    </submittedName>
</protein>
<reference evidence="1" key="1">
    <citation type="journal article" date="2021" name="Proc. Natl. Acad. Sci. U.S.A.">
        <title>A Catalog of Tens of Thousands of Viruses from Human Metagenomes Reveals Hidden Associations with Chronic Diseases.</title>
        <authorList>
            <person name="Tisza M.J."/>
            <person name="Buck C.B."/>
        </authorList>
    </citation>
    <scope>NUCLEOTIDE SEQUENCE</scope>
    <source>
        <strain evidence="1">CtnYE48</strain>
    </source>
</reference>